<dbReference type="AlphaFoldDB" id="A0A1X7KDH9"/>
<accession>A0A1X7KDH9</accession>
<dbReference type="OrthoDB" id="189417at2"/>
<evidence type="ECO:0000256" key="1">
    <source>
        <dbReference type="ARBA" id="ARBA00022603"/>
    </source>
</evidence>
<dbReference type="InterPro" id="IPR029063">
    <property type="entry name" value="SAM-dependent_MTases_sf"/>
</dbReference>
<dbReference type="STRING" id="1852522.SAMN06295960_2343"/>
<reference evidence="3 4" key="1">
    <citation type="submission" date="2017-04" db="EMBL/GenBank/DDBJ databases">
        <authorList>
            <person name="Afonso C.L."/>
            <person name="Miller P.J."/>
            <person name="Scott M.A."/>
            <person name="Spackman E."/>
            <person name="Goraichik I."/>
            <person name="Dimitrov K.M."/>
            <person name="Suarez D.L."/>
            <person name="Swayne D.E."/>
        </authorList>
    </citation>
    <scope>NUCLEOTIDE SEQUENCE [LARGE SCALE GENOMIC DNA]</scope>
    <source>
        <strain evidence="3 4">11</strain>
    </source>
</reference>
<dbReference type="Pfam" id="PF04989">
    <property type="entry name" value="RMNT_CmcI"/>
    <property type="match status" value="1"/>
</dbReference>
<dbReference type="SUPFAM" id="SSF53335">
    <property type="entry name" value="S-adenosyl-L-methionine-dependent methyltransferases"/>
    <property type="match status" value="1"/>
</dbReference>
<sequence length="206" mass="23713">MHNDFITPFYLHYYNSGVWGDTYWLGHRVLKCPLDMILYQEILFQLKPDVIVECGTNEGGSTLFLASICDLLKHGRIISVDIQDRKPPQHDRITYLIGNSASEETFIRVRSSIAPEEKVLVILDSDHSKKHVYQEMKLYHQLVSVGSYLIVEDTIIGHPVAPQLLPGPMEAVYQFLGENDKFEIDPTKHKFHLTFNPNGYLLRVKE</sequence>
<evidence type="ECO:0000313" key="4">
    <source>
        <dbReference type="Proteomes" id="UP000193834"/>
    </source>
</evidence>
<dbReference type="GO" id="GO:0032259">
    <property type="term" value="P:methylation"/>
    <property type="evidence" value="ECO:0007669"/>
    <property type="project" value="UniProtKB-KW"/>
</dbReference>
<keyword evidence="4" id="KW-1185">Reference proteome</keyword>
<dbReference type="InterPro" id="IPR007072">
    <property type="entry name" value="RNMT_CmcI"/>
</dbReference>
<keyword evidence="1" id="KW-0489">Methyltransferase</keyword>
<dbReference type="GO" id="GO:0008610">
    <property type="term" value="P:lipid biosynthetic process"/>
    <property type="evidence" value="ECO:0007669"/>
    <property type="project" value="InterPro"/>
</dbReference>
<gene>
    <name evidence="3" type="ORF">SAMN06295960_2343</name>
</gene>
<evidence type="ECO:0000313" key="3">
    <source>
        <dbReference type="EMBL" id="SMG38941.1"/>
    </source>
</evidence>
<dbReference type="GO" id="GO:0008168">
    <property type="term" value="F:methyltransferase activity"/>
    <property type="evidence" value="ECO:0007669"/>
    <property type="project" value="UniProtKB-KW"/>
</dbReference>
<keyword evidence="2" id="KW-0808">Transferase</keyword>
<dbReference type="GO" id="GO:0005886">
    <property type="term" value="C:plasma membrane"/>
    <property type="evidence" value="ECO:0007669"/>
    <property type="project" value="TreeGrafter"/>
</dbReference>
<name>A0A1X7KDH9_9BACL</name>
<dbReference type="Proteomes" id="UP000193834">
    <property type="component" value="Unassembled WGS sequence"/>
</dbReference>
<dbReference type="GO" id="GO:0071770">
    <property type="term" value="P:DIM/DIP cell wall layer assembly"/>
    <property type="evidence" value="ECO:0007669"/>
    <property type="project" value="TreeGrafter"/>
</dbReference>
<proteinExistence type="predicted"/>
<dbReference type="RefSeq" id="WP_085494516.1">
    <property type="nucleotide sequence ID" value="NZ_FXAZ01000002.1"/>
</dbReference>
<dbReference type="Gene3D" id="3.40.50.150">
    <property type="entry name" value="Vaccinia Virus protein VP39"/>
    <property type="match status" value="1"/>
</dbReference>
<protein>
    <submittedName>
        <fullName evidence="3">Cephalosporin hydroxylase</fullName>
    </submittedName>
</protein>
<organism evidence="3 4">
    <name type="scientific">Paenibacillus aquistagni</name>
    <dbReference type="NCBI Taxonomy" id="1852522"/>
    <lineage>
        <taxon>Bacteria</taxon>
        <taxon>Bacillati</taxon>
        <taxon>Bacillota</taxon>
        <taxon>Bacilli</taxon>
        <taxon>Bacillales</taxon>
        <taxon>Paenibacillaceae</taxon>
        <taxon>Paenibacillus</taxon>
    </lineage>
</organism>
<dbReference type="EMBL" id="FXAZ01000002">
    <property type="protein sequence ID" value="SMG38941.1"/>
    <property type="molecule type" value="Genomic_DNA"/>
</dbReference>
<evidence type="ECO:0000256" key="2">
    <source>
        <dbReference type="ARBA" id="ARBA00022679"/>
    </source>
</evidence>
<dbReference type="PANTHER" id="PTHR40048">
    <property type="entry name" value="RHAMNOSYL O-METHYLTRANSFERASE"/>
    <property type="match status" value="1"/>
</dbReference>
<dbReference type="PANTHER" id="PTHR40048:SF1">
    <property type="entry name" value="RHAMNOSYL O-METHYLTRANSFERASE"/>
    <property type="match status" value="1"/>
</dbReference>